<evidence type="ECO:0000313" key="2">
    <source>
        <dbReference type="Proteomes" id="UP000887013"/>
    </source>
</evidence>
<sequence length="253" mass="28124">MLPVYLFDKAEFFADFLEHVVLQGMVKAFITYQEPKNNRIFVSFSPPSWFQKKSFMDNFKRTINEARVENWFDPEAKGEAISPKCLQASTTDTGASTFRVKTCSRQKTIGKELLRSAQPIQKVWITPATRWIQKPPTPEPATAVFVPQPVHPSSPIPVVVALPTPVAVSQPEPEMLFPPASVVVYAPAPVAIFPTAPVAISPPAPVVVAPPALSEPTLTLDQTYDELIDAVFVPVSIRLTDLYQQRRLMLLLK</sequence>
<dbReference type="AlphaFoldDB" id="A0A8X6PYJ4"/>
<reference evidence="1" key="1">
    <citation type="submission" date="2020-08" db="EMBL/GenBank/DDBJ databases">
        <title>Multicomponent nature underlies the extraordinary mechanical properties of spider dragline silk.</title>
        <authorList>
            <person name="Kono N."/>
            <person name="Nakamura H."/>
            <person name="Mori M."/>
            <person name="Yoshida Y."/>
            <person name="Ohtoshi R."/>
            <person name="Malay A.D."/>
            <person name="Moran D.A.P."/>
            <person name="Tomita M."/>
            <person name="Numata K."/>
            <person name="Arakawa K."/>
        </authorList>
    </citation>
    <scope>NUCLEOTIDE SEQUENCE</scope>
</reference>
<evidence type="ECO:0000313" key="1">
    <source>
        <dbReference type="EMBL" id="GFT96422.1"/>
    </source>
</evidence>
<dbReference type="Proteomes" id="UP000887013">
    <property type="component" value="Unassembled WGS sequence"/>
</dbReference>
<name>A0A8X6PYJ4_NEPPI</name>
<keyword evidence="2" id="KW-1185">Reference proteome</keyword>
<gene>
    <name evidence="1" type="ORF">NPIL_183141</name>
</gene>
<comment type="caution">
    <text evidence="1">The sequence shown here is derived from an EMBL/GenBank/DDBJ whole genome shotgun (WGS) entry which is preliminary data.</text>
</comment>
<dbReference type="OrthoDB" id="6471876at2759"/>
<protein>
    <submittedName>
        <fullName evidence="1">Uncharacterized protein</fullName>
    </submittedName>
</protein>
<organism evidence="1 2">
    <name type="scientific">Nephila pilipes</name>
    <name type="common">Giant wood spider</name>
    <name type="synonym">Nephila maculata</name>
    <dbReference type="NCBI Taxonomy" id="299642"/>
    <lineage>
        <taxon>Eukaryota</taxon>
        <taxon>Metazoa</taxon>
        <taxon>Ecdysozoa</taxon>
        <taxon>Arthropoda</taxon>
        <taxon>Chelicerata</taxon>
        <taxon>Arachnida</taxon>
        <taxon>Araneae</taxon>
        <taxon>Araneomorphae</taxon>
        <taxon>Entelegynae</taxon>
        <taxon>Araneoidea</taxon>
        <taxon>Nephilidae</taxon>
        <taxon>Nephila</taxon>
    </lineage>
</organism>
<dbReference type="EMBL" id="BMAW01075374">
    <property type="protein sequence ID" value="GFT96422.1"/>
    <property type="molecule type" value="Genomic_DNA"/>
</dbReference>
<proteinExistence type="predicted"/>
<accession>A0A8X6PYJ4</accession>